<protein>
    <submittedName>
        <fullName evidence="2">Uncharacterized protein</fullName>
    </submittedName>
</protein>
<dbReference type="EMBL" id="CAAALY010005832">
    <property type="protein sequence ID" value="VEL09237.1"/>
    <property type="molecule type" value="Genomic_DNA"/>
</dbReference>
<evidence type="ECO:0000313" key="3">
    <source>
        <dbReference type="Proteomes" id="UP000784294"/>
    </source>
</evidence>
<gene>
    <name evidence="2" type="ORF">PXEA_LOCUS2677</name>
</gene>
<accession>A0A3S5CHP1</accession>
<feature type="compositionally biased region" description="Low complexity" evidence="1">
    <location>
        <begin position="279"/>
        <end position="294"/>
    </location>
</feature>
<dbReference type="Proteomes" id="UP000784294">
    <property type="component" value="Unassembled WGS sequence"/>
</dbReference>
<name>A0A3S5CHP1_9PLAT</name>
<comment type="caution">
    <text evidence="2">The sequence shown here is derived from an EMBL/GenBank/DDBJ whole genome shotgun (WGS) entry which is preliminary data.</text>
</comment>
<feature type="region of interest" description="Disordered" evidence="1">
    <location>
        <begin position="273"/>
        <end position="298"/>
    </location>
</feature>
<dbReference type="AlphaFoldDB" id="A0A3S5CHP1"/>
<keyword evidence="3" id="KW-1185">Reference proteome</keyword>
<reference evidence="2" key="1">
    <citation type="submission" date="2018-11" db="EMBL/GenBank/DDBJ databases">
        <authorList>
            <consortium name="Pathogen Informatics"/>
        </authorList>
    </citation>
    <scope>NUCLEOTIDE SEQUENCE</scope>
</reference>
<sequence>MLTNTHAIIYLDLHKHLTAKCPINLLRPGPSNYSASSLPAAASAFSVETGVASNSAPLNPPVLATTVPTPSSASSVNSTTASWRIWWWYSWMTGTSDTNVAISLPSLDDPKEVFKTEVSKSNVTSDSSPEFGDCETGITAETDLERDFDTAFLMLMNETARYDPGADFVSCCSSATEDAVFLRLTCSLRGCHLRLVTSNRSSCPESVSDTPSSYQITKLEPLICVSCENVHFGLETRPSSNGFRVTAGLESLTVIDERLMPGPSSNIYDLLASSRPKKTTTSPSTTNSNLSTTAHHTDNPTITASWRPLFPILVSTQPPSISSGGRQSPSGSLSKRLFWLDYQLAPLDGKADYRFESPSRPFFYISSHYFFSLKDSLCFNYLCPGITFSSAF</sequence>
<organism evidence="2 3">
    <name type="scientific">Protopolystoma xenopodis</name>
    <dbReference type="NCBI Taxonomy" id="117903"/>
    <lineage>
        <taxon>Eukaryota</taxon>
        <taxon>Metazoa</taxon>
        <taxon>Spiralia</taxon>
        <taxon>Lophotrochozoa</taxon>
        <taxon>Platyhelminthes</taxon>
        <taxon>Monogenea</taxon>
        <taxon>Polyopisthocotylea</taxon>
        <taxon>Polystomatidea</taxon>
        <taxon>Polystomatidae</taxon>
        <taxon>Protopolystoma</taxon>
    </lineage>
</organism>
<evidence type="ECO:0000256" key="1">
    <source>
        <dbReference type="SAM" id="MobiDB-lite"/>
    </source>
</evidence>
<evidence type="ECO:0000313" key="2">
    <source>
        <dbReference type="EMBL" id="VEL09237.1"/>
    </source>
</evidence>
<proteinExistence type="predicted"/>